<accession>A0AAE1P2G2</accession>
<dbReference type="AlphaFoldDB" id="A0AAE1P2G2"/>
<reference evidence="1" key="1">
    <citation type="submission" date="2023-11" db="EMBL/GenBank/DDBJ databases">
        <title>Genome assemblies of two species of porcelain crab, Petrolisthes cinctipes and Petrolisthes manimaculis (Anomura: Porcellanidae).</title>
        <authorList>
            <person name="Angst P."/>
        </authorList>
    </citation>
    <scope>NUCLEOTIDE SEQUENCE</scope>
    <source>
        <strain evidence="1">PB745_02</strain>
        <tissue evidence="1">Gill</tissue>
    </source>
</reference>
<keyword evidence="2" id="KW-1185">Reference proteome</keyword>
<protein>
    <submittedName>
        <fullName evidence="1">Uncharacterized protein</fullName>
    </submittedName>
</protein>
<organism evidence="1 2">
    <name type="scientific">Petrolisthes manimaculis</name>
    <dbReference type="NCBI Taxonomy" id="1843537"/>
    <lineage>
        <taxon>Eukaryota</taxon>
        <taxon>Metazoa</taxon>
        <taxon>Ecdysozoa</taxon>
        <taxon>Arthropoda</taxon>
        <taxon>Crustacea</taxon>
        <taxon>Multicrustacea</taxon>
        <taxon>Malacostraca</taxon>
        <taxon>Eumalacostraca</taxon>
        <taxon>Eucarida</taxon>
        <taxon>Decapoda</taxon>
        <taxon>Pleocyemata</taxon>
        <taxon>Anomura</taxon>
        <taxon>Galatheoidea</taxon>
        <taxon>Porcellanidae</taxon>
        <taxon>Petrolisthes</taxon>
    </lineage>
</organism>
<name>A0AAE1P2G2_9EUCA</name>
<sequence length="66" mass="7609">MYHCRLAQQKGVSGEVGRSQVIGDTWSIQGFQLRCDLPSERIKYFAAILYTTELRYLITVRQARVS</sequence>
<evidence type="ECO:0000313" key="1">
    <source>
        <dbReference type="EMBL" id="KAK4300076.1"/>
    </source>
</evidence>
<dbReference type="Proteomes" id="UP001292094">
    <property type="component" value="Unassembled WGS sequence"/>
</dbReference>
<proteinExistence type="predicted"/>
<comment type="caution">
    <text evidence="1">The sequence shown here is derived from an EMBL/GenBank/DDBJ whole genome shotgun (WGS) entry which is preliminary data.</text>
</comment>
<evidence type="ECO:0000313" key="2">
    <source>
        <dbReference type="Proteomes" id="UP001292094"/>
    </source>
</evidence>
<dbReference type="EMBL" id="JAWZYT010003121">
    <property type="protein sequence ID" value="KAK4300076.1"/>
    <property type="molecule type" value="Genomic_DNA"/>
</dbReference>
<gene>
    <name evidence="1" type="ORF">Pmani_027697</name>
</gene>